<dbReference type="AlphaFoldDB" id="A0AAV8XTA6"/>
<dbReference type="GO" id="GO:0015074">
    <property type="term" value="P:DNA integration"/>
    <property type="evidence" value="ECO:0007669"/>
    <property type="project" value="InterPro"/>
</dbReference>
<name>A0AAV8XTA6_9CUCU</name>
<gene>
    <name evidence="3" type="ORF">NQ314_010130</name>
</gene>
<dbReference type="InterPro" id="IPR050951">
    <property type="entry name" value="Retrovirus_Pol_polyprotein"/>
</dbReference>
<dbReference type="EMBL" id="JANEYF010002788">
    <property type="protein sequence ID" value="KAJ8942230.1"/>
    <property type="molecule type" value="Genomic_DNA"/>
</dbReference>
<evidence type="ECO:0000259" key="2">
    <source>
        <dbReference type="PROSITE" id="PS50994"/>
    </source>
</evidence>
<feature type="compositionally biased region" description="Acidic residues" evidence="1">
    <location>
        <begin position="254"/>
        <end position="264"/>
    </location>
</feature>
<sequence length="314" mass="35627">MKYQEIKFLHSTTSAVIIKHLTDLFARFGIPKSIRSDNGRQFVSQEFKKFCTENNIEVIHTPPYWPQANGQVKNMNRSILKRLKICHASGLDYKSELQKFILMYNVTPQGTTGKSPSELLFNRNIRDKIPSIIDLMAETGDEEARDNDIINKQKGKEKEDRTRNAKEADIKPGDKVLVENMIIPHKLTPRYDKNEYEVLQMQGNEVTLLRDGKILKRHVSHLKKVSGETESTSTSFPLPHNNLPILPANTAGQLEEEEEEEEEEGRPGTSSINPREEESSRGGGKGHQPTATISGEVQPLKLKKKDGVWQPMNT</sequence>
<protein>
    <recommendedName>
        <fullName evidence="2">Integrase catalytic domain-containing protein</fullName>
    </recommendedName>
</protein>
<reference evidence="3" key="1">
    <citation type="journal article" date="2023" name="Insect Mol. Biol.">
        <title>Genome sequencing provides insights into the evolution of gene families encoding plant cell wall-degrading enzymes in longhorned beetles.</title>
        <authorList>
            <person name="Shin N.R."/>
            <person name="Okamura Y."/>
            <person name="Kirsch R."/>
            <person name="Pauchet Y."/>
        </authorList>
    </citation>
    <scope>NUCLEOTIDE SEQUENCE</scope>
    <source>
        <strain evidence="3">RBIC_L_NR</strain>
    </source>
</reference>
<organism evidence="3 4">
    <name type="scientific">Rhamnusium bicolor</name>
    <dbReference type="NCBI Taxonomy" id="1586634"/>
    <lineage>
        <taxon>Eukaryota</taxon>
        <taxon>Metazoa</taxon>
        <taxon>Ecdysozoa</taxon>
        <taxon>Arthropoda</taxon>
        <taxon>Hexapoda</taxon>
        <taxon>Insecta</taxon>
        <taxon>Pterygota</taxon>
        <taxon>Neoptera</taxon>
        <taxon>Endopterygota</taxon>
        <taxon>Coleoptera</taxon>
        <taxon>Polyphaga</taxon>
        <taxon>Cucujiformia</taxon>
        <taxon>Chrysomeloidea</taxon>
        <taxon>Cerambycidae</taxon>
        <taxon>Lepturinae</taxon>
        <taxon>Rhagiini</taxon>
        <taxon>Rhamnusium</taxon>
    </lineage>
</organism>
<feature type="region of interest" description="Disordered" evidence="1">
    <location>
        <begin position="150"/>
        <end position="170"/>
    </location>
</feature>
<comment type="caution">
    <text evidence="3">The sequence shown here is derived from an EMBL/GenBank/DDBJ whole genome shotgun (WGS) entry which is preliminary data.</text>
</comment>
<dbReference type="GO" id="GO:0003676">
    <property type="term" value="F:nucleic acid binding"/>
    <property type="evidence" value="ECO:0007669"/>
    <property type="project" value="InterPro"/>
</dbReference>
<dbReference type="Gene3D" id="3.30.420.10">
    <property type="entry name" value="Ribonuclease H-like superfamily/Ribonuclease H"/>
    <property type="match status" value="1"/>
</dbReference>
<feature type="domain" description="Integrase catalytic" evidence="2">
    <location>
        <begin position="1"/>
        <end position="124"/>
    </location>
</feature>
<dbReference type="InterPro" id="IPR036397">
    <property type="entry name" value="RNaseH_sf"/>
</dbReference>
<dbReference type="InterPro" id="IPR012337">
    <property type="entry name" value="RNaseH-like_sf"/>
</dbReference>
<dbReference type="SUPFAM" id="SSF53098">
    <property type="entry name" value="Ribonuclease H-like"/>
    <property type="match status" value="1"/>
</dbReference>
<dbReference type="PANTHER" id="PTHR37984">
    <property type="entry name" value="PROTEIN CBG26694"/>
    <property type="match status" value="1"/>
</dbReference>
<proteinExistence type="predicted"/>
<dbReference type="InterPro" id="IPR001584">
    <property type="entry name" value="Integrase_cat-core"/>
</dbReference>
<dbReference type="PROSITE" id="PS50994">
    <property type="entry name" value="INTEGRASE"/>
    <property type="match status" value="1"/>
</dbReference>
<evidence type="ECO:0000256" key="1">
    <source>
        <dbReference type="SAM" id="MobiDB-lite"/>
    </source>
</evidence>
<accession>A0AAV8XTA6</accession>
<dbReference type="FunFam" id="3.30.420.10:FF:000063">
    <property type="entry name" value="Retrovirus-related Pol polyprotein from transposon 297-like Protein"/>
    <property type="match status" value="1"/>
</dbReference>
<evidence type="ECO:0000313" key="3">
    <source>
        <dbReference type="EMBL" id="KAJ8942230.1"/>
    </source>
</evidence>
<dbReference type="Proteomes" id="UP001162156">
    <property type="component" value="Unassembled WGS sequence"/>
</dbReference>
<dbReference type="PANTHER" id="PTHR37984:SF11">
    <property type="entry name" value="INTEGRASE CATALYTIC DOMAIN-CONTAINING PROTEIN"/>
    <property type="match status" value="1"/>
</dbReference>
<keyword evidence="4" id="KW-1185">Reference proteome</keyword>
<dbReference type="Pfam" id="PF00665">
    <property type="entry name" value="rve"/>
    <property type="match status" value="1"/>
</dbReference>
<feature type="region of interest" description="Disordered" evidence="1">
    <location>
        <begin position="223"/>
        <end position="314"/>
    </location>
</feature>
<evidence type="ECO:0000313" key="4">
    <source>
        <dbReference type="Proteomes" id="UP001162156"/>
    </source>
</evidence>